<dbReference type="GO" id="GO:0005634">
    <property type="term" value="C:nucleus"/>
    <property type="evidence" value="ECO:0007669"/>
    <property type="project" value="UniProtKB-SubCell"/>
</dbReference>
<feature type="non-terminal residue" evidence="11">
    <location>
        <position position="1"/>
    </location>
</feature>
<dbReference type="CDD" id="cd21452">
    <property type="entry name" value="DLC-like_DYNLL1_DYNLL2"/>
    <property type="match status" value="1"/>
</dbReference>
<dbReference type="GO" id="GO:0045505">
    <property type="term" value="F:dynein intermediate chain binding"/>
    <property type="evidence" value="ECO:0007669"/>
    <property type="project" value="TreeGrafter"/>
</dbReference>
<dbReference type="GO" id="GO:0005874">
    <property type="term" value="C:microtubule"/>
    <property type="evidence" value="ECO:0007669"/>
    <property type="project" value="UniProtKB-KW"/>
</dbReference>
<keyword evidence="4 10" id="KW-0963">Cytoplasm</keyword>
<keyword evidence="10" id="KW-0505">Motor protein</keyword>
<evidence type="ECO:0000256" key="7">
    <source>
        <dbReference type="ARBA" id="ARBA00022927"/>
    </source>
</evidence>
<reference evidence="11 12" key="1">
    <citation type="submission" date="2019-09" db="EMBL/GenBank/DDBJ databases">
        <title>Bird 10,000 Genomes (B10K) Project - Family phase.</title>
        <authorList>
            <person name="Zhang G."/>
        </authorList>
    </citation>
    <scope>NUCLEOTIDE SEQUENCE [LARGE SCALE GENOMIC DNA]</scope>
    <source>
        <strain evidence="11">B10K-CU-031-22</strain>
    </source>
</reference>
<sequence length="89" mass="10113">MGDQTAAIKDTDISKEMQQDAVEFTVLAIEKCNIEREIATVIKREFEKKYGPTWDCIIGRKFGSFESHETEHLIFFLVLGVSVLLFKAG</sequence>
<evidence type="ECO:0000313" key="11">
    <source>
        <dbReference type="EMBL" id="NWS54544.1"/>
    </source>
</evidence>
<protein>
    <recommendedName>
        <fullName evidence="10">Dynein light chain</fullName>
    </recommendedName>
</protein>
<dbReference type="GO" id="GO:0051028">
    <property type="term" value="P:mRNA transport"/>
    <property type="evidence" value="ECO:0007669"/>
    <property type="project" value="UniProtKB-KW"/>
</dbReference>
<dbReference type="InterPro" id="IPR001372">
    <property type="entry name" value="Dynein_light_chain_typ-1/2"/>
</dbReference>
<dbReference type="GO" id="GO:0035721">
    <property type="term" value="P:intraciliary retrograde transport"/>
    <property type="evidence" value="ECO:0007669"/>
    <property type="project" value="TreeGrafter"/>
</dbReference>
<keyword evidence="8 10" id="KW-0206">Cytoskeleton</keyword>
<keyword evidence="9" id="KW-0539">Nucleus</keyword>
<evidence type="ECO:0000256" key="1">
    <source>
        <dbReference type="ARBA" id="ARBA00004123"/>
    </source>
</evidence>
<gene>
    <name evidence="11" type="primary">Ctp_1</name>
    <name evidence="11" type="ORF">CHUBUR_R01666</name>
</gene>
<dbReference type="EMBL" id="VZRC01000091">
    <property type="protein sequence ID" value="NWS54544.1"/>
    <property type="molecule type" value="Genomic_DNA"/>
</dbReference>
<name>A0A7K5GBW5_9AVES</name>
<dbReference type="GO" id="GO:0015031">
    <property type="term" value="P:protein transport"/>
    <property type="evidence" value="ECO:0007669"/>
    <property type="project" value="UniProtKB-KW"/>
</dbReference>
<dbReference type="FunFam" id="3.30.740.10:FF:000005">
    <property type="entry name" value="Dynein light chain"/>
    <property type="match status" value="1"/>
</dbReference>
<keyword evidence="12" id="KW-1185">Reference proteome</keyword>
<keyword evidence="10" id="KW-0243">Dynein</keyword>
<evidence type="ECO:0000256" key="10">
    <source>
        <dbReference type="RuleBase" id="RU365010"/>
    </source>
</evidence>
<dbReference type="SMART" id="SM01375">
    <property type="entry name" value="Dynein_light"/>
    <property type="match status" value="1"/>
</dbReference>
<evidence type="ECO:0000256" key="4">
    <source>
        <dbReference type="ARBA" id="ARBA00022490"/>
    </source>
</evidence>
<dbReference type="GO" id="GO:0005868">
    <property type="term" value="C:cytoplasmic dynein complex"/>
    <property type="evidence" value="ECO:0007669"/>
    <property type="project" value="TreeGrafter"/>
</dbReference>
<keyword evidence="3" id="KW-0813">Transport</keyword>
<accession>A0A7K5GBW5</accession>
<dbReference type="GO" id="GO:0005929">
    <property type="term" value="C:cilium"/>
    <property type="evidence" value="ECO:0007669"/>
    <property type="project" value="GOC"/>
</dbReference>
<dbReference type="PANTHER" id="PTHR11886:SF91">
    <property type="entry name" value="DYNEIN LIGHT CHAIN 1, CYTOPLASMIC"/>
    <property type="match status" value="1"/>
</dbReference>
<evidence type="ECO:0000256" key="6">
    <source>
        <dbReference type="ARBA" id="ARBA00022816"/>
    </source>
</evidence>
<keyword evidence="7" id="KW-0653">Protein transport</keyword>
<evidence type="ECO:0000256" key="5">
    <source>
        <dbReference type="ARBA" id="ARBA00022701"/>
    </source>
</evidence>
<keyword evidence="6" id="KW-0509">mRNA transport</keyword>
<evidence type="ECO:0000256" key="3">
    <source>
        <dbReference type="ARBA" id="ARBA00022448"/>
    </source>
</evidence>
<dbReference type="Gene3D" id="3.30.740.10">
    <property type="entry name" value="Protein Inhibitor Of Neuronal Nitric Oxide Synthase"/>
    <property type="match status" value="1"/>
</dbReference>
<comment type="subcellular location">
    <subcellularLocation>
        <location evidence="2 10">Cytoplasm</location>
        <location evidence="2 10">Cytoskeleton</location>
    </subcellularLocation>
    <subcellularLocation>
        <location evidence="1">Nucleus</location>
    </subcellularLocation>
</comment>
<keyword evidence="5 10" id="KW-0493">Microtubule</keyword>
<evidence type="ECO:0000256" key="8">
    <source>
        <dbReference type="ARBA" id="ARBA00023212"/>
    </source>
</evidence>
<evidence type="ECO:0000256" key="2">
    <source>
        <dbReference type="ARBA" id="ARBA00004245"/>
    </source>
</evidence>
<dbReference type="AlphaFoldDB" id="A0A7K5GBW5"/>
<dbReference type="Pfam" id="PF01221">
    <property type="entry name" value="Dynein_light"/>
    <property type="match status" value="1"/>
</dbReference>
<dbReference type="OrthoDB" id="10033309at2759"/>
<evidence type="ECO:0000313" key="12">
    <source>
        <dbReference type="Proteomes" id="UP000541181"/>
    </source>
</evidence>
<organism evidence="11 12">
    <name type="scientific">Chunga burmeisteri</name>
    <name type="common">Black-legged seriema</name>
    <dbReference type="NCBI Taxonomy" id="1352770"/>
    <lineage>
        <taxon>Eukaryota</taxon>
        <taxon>Metazoa</taxon>
        <taxon>Chordata</taxon>
        <taxon>Craniata</taxon>
        <taxon>Vertebrata</taxon>
        <taxon>Euteleostomi</taxon>
        <taxon>Archelosauria</taxon>
        <taxon>Archosauria</taxon>
        <taxon>Dinosauria</taxon>
        <taxon>Saurischia</taxon>
        <taxon>Theropoda</taxon>
        <taxon>Coelurosauria</taxon>
        <taxon>Aves</taxon>
        <taxon>Neognathae</taxon>
        <taxon>Neoaves</taxon>
        <taxon>Telluraves</taxon>
        <taxon>Australaves</taxon>
        <taxon>Cariamiformes</taxon>
        <taxon>Cariamidae</taxon>
        <taxon>Chunga</taxon>
    </lineage>
</organism>
<dbReference type="InterPro" id="IPR037177">
    <property type="entry name" value="DLC_sf"/>
</dbReference>
<evidence type="ECO:0000256" key="9">
    <source>
        <dbReference type="ARBA" id="ARBA00023242"/>
    </source>
</evidence>
<dbReference type="PANTHER" id="PTHR11886">
    <property type="entry name" value="DYNEIN LIGHT CHAIN"/>
    <property type="match status" value="1"/>
</dbReference>
<dbReference type="Proteomes" id="UP000541181">
    <property type="component" value="Unassembled WGS sequence"/>
</dbReference>
<feature type="non-terminal residue" evidence="11">
    <location>
        <position position="89"/>
    </location>
</feature>
<proteinExistence type="inferred from homology"/>
<comment type="caution">
    <text evidence="11">The sequence shown here is derived from an EMBL/GenBank/DDBJ whole genome shotgun (WGS) entry which is preliminary data.</text>
</comment>
<comment type="similarity">
    <text evidence="10">Belongs to the dynein light chain family.</text>
</comment>
<dbReference type="GO" id="GO:0044458">
    <property type="term" value="P:motile cilium assembly"/>
    <property type="evidence" value="ECO:0007669"/>
    <property type="project" value="TreeGrafter"/>
</dbReference>
<dbReference type="SUPFAM" id="SSF54648">
    <property type="entry name" value="DLC"/>
    <property type="match status" value="1"/>
</dbReference>